<evidence type="ECO:0000313" key="1">
    <source>
        <dbReference type="EMBL" id="BDY30841.1"/>
    </source>
</evidence>
<dbReference type="EMBL" id="AP027452">
    <property type="protein sequence ID" value="BDY30841.1"/>
    <property type="molecule type" value="Genomic_DNA"/>
</dbReference>
<dbReference type="RefSeq" id="WP_165572175.1">
    <property type="nucleotide sequence ID" value="NZ_AP022567.1"/>
</dbReference>
<name>A0AAI8TXS2_MYCME</name>
<evidence type="ECO:0000313" key="2">
    <source>
        <dbReference type="Proteomes" id="UP001241092"/>
    </source>
</evidence>
<dbReference type="Proteomes" id="UP001241092">
    <property type="component" value="Chromosome"/>
</dbReference>
<proteinExistence type="predicted"/>
<organism evidence="1 2">
    <name type="scientific">Mycolicibacterium mageritense</name>
    <name type="common">Mycobacterium mageritense</name>
    <dbReference type="NCBI Taxonomy" id="53462"/>
    <lineage>
        <taxon>Bacteria</taxon>
        <taxon>Bacillati</taxon>
        <taxon>Actinomycetota</taxon>
        <taxon>Actinomycetes</taxon>
        <taxon>Mycobacteriales</taxon>
        <taxon>Mycobacteriaceae</taxon>
        <taxon>Mycolicibacterium</taxon>
    </lineage>
</organism>
<reference evidence="1" key="1">
    <citation type="submission" date="2023-03" db="EMBL/GenBank/DDBJ databases">
        <title>Draft genome sequence of a Mycolicibacterium mageritense strain H4_3_1 isolated from a hybrid biological-inorganic system reactor.</title>
        <authorList>
            <person name="Feng X."/>
            <person name="Kazama D."/>
            <person name="Sato K."/>
            <person name="Kobayashi H."/>
        </authorList>
    </citation>
    <scope>NUCLEOTIDE SEQUENCE</scope>
    <source>
        <strain evidence="1">H4_3_1</strain>
    </source>
</reference>
<accession>A0AAI8TXS2</accession>
<sequence length="48" mass="5682">MGTNWISRLAENLRRVYDPVDGVAEWDADERRIRSELEAIRVRFPDHA</sequence>
<protein>
    <submittedName>
        <fullName evidence="1">Uncharacterized protein</fullName>
    </submittedName>
</protein>
<gene>
    <name evidence="1" type="ORF">hbim_04790</name>
</gene>
<dbReference type="AlphaFoldDB" id="A0AAI8TXS2"/>